<dbReference type="EMBL" id="PKMF04000345">
    <property type="protein sequence ID" value="KAK7836733.1"/>
    <property type="molecule type" value="Genomic_DNA"/>
</dbReference>
<evidence type="ECO:0000256" key="3">
    <source>
        <dbReference type="RuleBase" id="RU361155"/>
    </source>
</evidence>
<dbReference type="SUPFAM" id="SSF52540">
    <property type="entry name" value="P-loop containing nucleoside triphosphate hydrolases"/>
    <property type="match status" value="1"/>
</dbReference>
<dbReference type="InterPro" id="IPR027417">
    <property type="entry name" value="P-loop_NTPase"/>
</dbReference>
<dbReference type="GO" id="GO:0008146">
    <property type="term" value="F:sulfotransferase activity"/>
    <property type="evidence" value="ECO:0007669"/>
    <property type="project" value="InterPro"/>
</dbReference>
<sequence length="197" mass="22542">MENSTNGTCSISVYRERRGYFTSGKIVIAKWMHIIAAKVPKAKQSNIIKVRKDPKDTFVALWHFNHKMSAKEEVLAMKDLPLEDAFEFFCEGLTPFGPYWDHLLGYWRASLESPENILFLKYEDLKIETKHCVKKIAQFMGPAFSLEEEDKGVVQKIKHLYSFENMSSLEVNKNGMVKLEFGITKDGVNIKASIAKG</sequence>
<evidence type="ECO:0000313" key="5">
    <source>
        <dbReference type="EMBL" id="KAK7836733.1"/>
    </source>
</evidence>
<dbReference type="EC" id="2.8.2.-" evidence="3"/>
<proteinExistence type="inferred from homology"/>
<dbReference type="InterPro" id="IPR000863">
    <property type="entry name" value="Sulfotransferase_dom"/>
</dbReference>
<protein>
    <recommendedName>
        <fullName evidence="3">Sulfotransferase</fullName>
        <ecNumber evidence="3">2.8.2.-</ecNumber>
    </recommendedName>
</protein>
<feature type="domain" description="Sulfotransferase" evidence="4">
    <location>
        <begin position="33"/>
        <end position="178"/>
    </location>
</feature>
<dbReference type="Pfam" id="PF00685">
    <property type="entry name" value="Sulfotransfer_1"/>
    <property type="match status" value="1"/>
</dbReference>
<accession>A0AAW0KBM4</accession>
<organism evidence="5 6">
    <name type="scientific">Quercus suber</name>
    <name type="common">Cork oak</name>
    <dbReference type="NCBI Taxonomy" id="58331"/>
    <lineage>
        <taxon>Eukaryota</taxon>
        <taxon>Viridiplantae</taxon>
        <taxon>Streptophyta</taxon>
        <taxon>Embryophyta</taxon>
        <taxon>Tracheophyta</taxon>
        <taxon>Spermatophyta</taxon>
        <taxon>Magnoliopsida</taxon>
        <taxon>eudicotyledons</taxon>
        <taxon>Gunneridae</taxon>
        <taxon>Pentapetalae</taxon>
        <taxon>rosids</taxon>
        <taxon>fabids</taxon>
        <taxon>Fagales</taxon>
        <taxon>Fagaceae</taxon>
        <taxon>Quercus</taxon>
    </lineage>
</organism>
<comment type="similarity">
    <text evidence="1 3">Belongs to the sulfotransferase 1 family.</text>
</comment>
<evidence type="ECO:0000256" key="1">
    <source>
        <dbReference type="ARBA" id="ARBA00005771"/>
    </source>
</evidence>
<dbReference type="PANTHER" id="PTHR11783">
    <property type="entry name" value="SULFOTRANSFERASE SULT"/>
    <property type="match status" value="1"/>
</dbReference>
<dbReference type="AlphaFoldDB" id="A0AAW0KBM4"/>
<name>A0AAW0KBM4_QUESU</name>
<comment type="caution">
    <text evidence="5">The sequence shown here is derived from an EMBL/GenBank/DDBJ whole genome shotgun (WGS) entry which is preliminary data.</text>
</comment>
<evidence type="ECO:0000259" key="4">
    <source>
        <dbReference type="Pfam" id="PF00685"/>
    </source>
</evidence>
<dbReference type="Gene3D" id="3.40.50.300">
    <property type="entry name" value="P-loop containing nucleotide triphosphate hydrolases"/>
    <property type="match status" value="1"/>
</dbReference>
<dbReference type="Proteomes" id="UP000237347">
    <property type="component" value="Unassembled WGS sequence"/>
</dbReference>
<keyword evidence="6" id="KW-1185">Reference proteome</keyword>
<gene>
    <name evidence="5" type="primary">F4ST_2</name>
    <name evidence="5" type="ORF">CFP56_022195</name>
</gene>
<evidence type="ECO:0000256" key="2">
    <source>
        <dbReference type="ARBA" id="ARBA00022679"/>
    </source>
</evidence>
<keyword evidence="2 3" id="KW-0808">Transferase</keyword>
<reference evidence="5 6" key="1">
    <citation type="journal article" date="2018" name="Sci. Data">
        <title>The draft genome sequence of cork oak.</title>
        <authorList>
            <person name="Ramos A.M."/>
            <person name="Usie A."/>
            <person name="Barbosa P."/>
            <person name="Barros P.M."/>
            <person name="Capote T."/>
            <person name="Chaves I."/>
            <person name="Simoes F."/>
            <person name="Abreu I."/>
            <person name="Carrasquinho I."/>
            <person name="Faro C."/>
            <person name="Guimaraes J.B."/>
            <person name="Mendonca D."/>
            <person name="Nobrega F."/>
            <person name="Rodrigues L."/>
            <person name="Saibo N.J.M."/>
            <person name="Varela M.C."/>
            <person name="Egas C."/>
            <person name="Matos J."/>
            <person name="Miguel C.M."/>
            <person name="Oliveira M.M."/>
            <person name="Ricardo C.P."/>
            <person name="Goncalves S."/>
        </authorList>
    </citation>
    <scope>NUCLEOTIDE SEQUENCE [LARGE SCALE GENOMIC DNA]</scope>
    <source>
        <strain evidence="6">cv. HL8</strain>
    </source>
</reference>
<evidence type="ECO:0000313" key="6">
    <source>
        <dbReference type="Proteomes" id="UP000237347"/>
    </source>
</evidence>